<keyword evidence="3" id="KW-1185">Reference proteome</keyword>
<gene>
    <name evidence="2" type="ORF">PR048_026920</name>
</gene>
<dbReference type="PANTHER" id="PTHR11012:SF55">
    <property type="entry name" value="BHLH DOMAIN-CONTAINING PROTEIN"/>
    <property type="match status" value="1"/>
</dbReference>
<accession>A0ABQ9GML9</accession>
<dbReference type="Gene3D" id="3.90.1200.10">
    <property type="match status" value="1"/>
</dbReference>
<reference evidence="2 3" key="1">
    <citation type="submission" date="2023-02" db="EMBL/GenBank/DDBJ databases">
        <title>LHISI_Scaffold_Assembly.</title>
        <authorList>
            <person name="Stuart O.P."/>
            <person name="Cleave R."/>
            <person name="Magrath M.J.L."/>
            <person name="Mikheyev A.S."/>
        </authorList>
    </citation>
    <scope>NUCLEOTIDE SEQUENCE [LARGE SCALE GENOMIC DNA]</scope>
    <source>
        <strain evidence="2">Daus_M_001</strain>
        <tissue evidence="2">Leg muscle</tissue>
    </source>
</reference>
<dbReference type="Pfam" id="PF02958">
    <property type="entry name" value="EcKL"/>
    <property type="match status" value="1"/>
</dbReference>
<dbReference type="SUPFAM" id="SSF56112">
    <property type="entry name" value="Protein kinase-like (PK-like)"/>
    <property type="match status" value="1"/>
</dbReference>
<dbReference type="InterPro" id="IPR011009">
    <property type="entry name" value="Kinase-like_dom_sf"/>
</dbReference>
<dbReference type="PANTHER" id="PTHR11012">
    <property type="entry name" value="PROTEIN KINASE-LIKE DOMAIN-CONTAINING"/>
    <property type="match status" value="1"/>
</dbReference>
<name>A0ABQ9GML9_9NEOP</name>
<protein>
    <recommendedName>
        <fullName evidence="1">CHK kinase-like domain-containing protein</fullName>
    </recommendedName>
</protein>
<comment type="caution">
    <text evidence="2">The sequence shown here is derived from an EMBL/GenBank/DDBJ whole genome shotgun (WGS) entry which is preliminary data.</text>
</comment>
<proteinExistence type="predicted"/>
<evidence type="ECO:0000259" key="1">
    <source>
        <dbReference type="SMART" id="SM00587"/>
    </source>
</evidence>
<organism evidence="2 3">
    <name type="scientific">Dryococelus australis</name>
    <dbReference type="NCBI Taxonomy" id="614101"/>
    <lineage>
        <taxon>Eukaryota</taxon>
        <taxon>Metazoa</taxon>
        <taxon>Ecdysozoa</taxon>
        <taxon>Arthropoda</taxon>
        <taxon>Hexapoda</taxon>
        <taxon>Insecta</taxon>
        <taxon>Pterygota</taxon>
        <taxon>Neoptera</taxon>
        <taxon>Polyneoptera</taxon>
        <taxon>Phasmatodea</taxon>
        <taxon>Verophasmatodea</taxon>
        <taxon>Anareolatae</taxon>
        <taxon>Phasmatidae</taxon>
        <taxon>Eurycanthinae</taxon>
        <taxon>Dryococelus</taxon>
    </lineage>
</organism>
<dbReference type="EMBL" id="JARBHB010000011">
    <property type="protein sequence ID" value="KAJ8873286.1"/>
    <property type="molecule type" value="Genomic_DNA"/>
</dbReference>
<sequence>MTTRSGILSTQDVEKLLQPTLNAEGSRVEGISVRSLTKPGDNYGSTMLAVDVSLSPGPRTLHFVAKMLPKSAVIQELFQCEVTVRKEVNTYLLVSPAYERIQKENNVPEDKYIDVFPKCYAARTSSKGSAAPVDDSAIILQENLKVQGFECGNRFTGLDLAHCKIVVDKLARFHATAIAMKLEKPEEFKATVLQTTTKVTIGPPDRMLIRLFENVPEYESLKERIETSILKSKKIFDGVYPSSPREPFATLIHLDLWTNNIMFQYRPGSSKINPTSLKFVDFQVTGYGSPARDLIFFLYTSASLEVLSENFDKLVRLYHENFLDCLRILGCDATPFSFDEFLKEIEYSSLVEFWHIGFMLNPINVPEKDAINIDTATLDDVVAKSKLAETYFPRASKFLSDFASKNWI</sequence>
<evidence type="ECO:0000313" key="2">
    <source>
        <dbReference type="EMBL" id="KAJ8873286.1"/>
    </source>
</evidence>
<dbReference type="Proteomes" id="UP001159363">
    <property type="component" value="Chromosome 10"/>
</dbReference>
<evidence type="ECO:0000313" key="3">
    <source>
        <dbReference type="Proteomes" id="UP001159363"/>
    </source>
</evidence>
<feature type="domain" description="CHK kinase-like" evidence="1">
    <location>
        <begin position="139"/>
        <end position="328"/>
    </location>
</feature>
<dbReference type="InterPro" id="IPR004119">
    <property type="entry name" value="EcKL"/>
</dbReference>
<dbReference type="SMART" id="SM00587">
    <property type="entry name" value="CHK"/>
    <property type="match status" value="1"/>
</dbReference>
<dbReference type="InterPro" id="IPR015897">
    <property type="entry name" value="CHK_kinase-like"/>
</dbReference>